<sequence>MRRSRSHVYSSFRSPTMSPIARGEEYRHRLSGAVLNALKLSDAWRNDCEGRGEWGGVFPVHLRLTHRKCKHLTIDILSPGDESPFWHGLIWINPDHTGLYILNAEKFEPAMIRQMLIRIEGLVSAGIKPAEIAGLLGRKEMGV</sequence>
<dbReference type="InterPro" id="IPR009385">
    <property type="entry name" value="Plasmid_inh_PsiB"/>
</dbReference>
<dbReference type="InterPro" id="IPR038131">
    <property type="entry name" value="PsiB-like_sf"/>
</dbReference>
<keyword evidence="2" id="KW-1185">Reference proteome</keyword>
<organism evidence="1 2">
    <name type="scientific">Candidatus Pantoea communis</name>
    <dbReference type="NCBI Taxonomy" id="2608354"/>
    <lineage>
        <taxon>Bacteria</taxon>
        <taxon>Pseudomonadati</taxon>
        <taxon>Pseudomonadota</taxon>
        <taxon>Gammaproteobacteria</taxon>
        <taxon>Enterobacterales</taxon>
        <taxon>Erwiniaceae</taxon>
        <taxon>Pantoea</taxon>
    </lineage>
</organism>
<evidence type="ECO:0000313" key="1">
    <source>
        <dbReference type="EMBL" id="NIG22405.1"/>
    </source>
</evidence>
<dbReference type="Pfam" id="PF06290">
    <property type="entry name" value="PsiB"/>
    <property type="match status" value="1"/>
</dbReference>
<reference evidence="1 2" key="1">
    <citation type="journal article" date="2019" name="bioRxiv">
        <title>Bacteria contribute to plant secondary compound degradation in a generalist herbivore system.</title>
        <authorList>
            <person name="Francoeur C.B."/>
            <person name="Khadempour L."/>
            <person name="Moreira-Soto R.D."/>
            <person name="Gotting K."/>
            <person name="Book A.J."/>
            <person name="Pinto-Tomas A.A."/>
            <person name="Keefover-Ring K."/>
            <person name="Currie C.R."/>
        </authorList>
    </citation>
    <scope>NUCLEOTIDE SEQUENCE [LARGE SCALE GENOMIC DNA]</scope>
    <source>
        <strain evidence="1">Al-1710</strain>
    </source>
</reference>
<proteinExistence type="predicted"/>
<gene>
    <name evidence="1" type="ORF">F3J37_27600</name>
</gene>
<protein>
    <submittedName>
        <fullName evidence="1">Uncharacterized protein</fullName>
    </submittedName>
</protein>
<dbReference type="Gene3D" id="3.40.50.11880">
    <property type="entry name" value="Plasmid SOS inhibition protein"/>
    <property type="match status" value="1"/>
</dbReference>
<evidence type="ECO:0000313" key="2">
    <source>
        <dbReference type="Proteomes" id="UP001515780"/>
    </source>
</evidence>
<dbReference type="Proteomes" id="UP001515780">
    <property type="component" value="Unassembled WGS sequence"/>
</dbReference>
<name>A0ABX0S380_9GAMM</name>
<dbReference type="EMBL" id="VWXC01000046">
    <property type="protein sequence ID" value="NIG22405.1"/>
    <property type="molecule type" value="Genomic_DNA"/>
</dbReference>
<comment type="caution">
    <text evidence="1">The sequence shown here is derived from an EMBL/GenBank/DDBJ whole genome shotgun (WGS) entry which is preliminary data.</text>
</comment>
<accession>A0ABX0S380</accession>